<dbReference type="Proteomes" id="UP001459277">
    <property type="component" value="Unassembled WGS sequence"/>
</dbReference>
<dbReference type="EMBL" id="JAZDWU010000006">
    <property type="protein sequence ID" value="KAK9998947.1"/>
    <property type="molecule type" value="Genomic_DNA"/>
</dbReference>
<dbReference type="GO" id="GO:0016787">
    <property type="term" value="F:hydrolase activity"/>
    <property type="evidence" value="ECO:0007669"/>
    <property type="project" value="UniProtKB-KW"/>
</dbReference>
<dbReference type="GO" id="GO:0046872">
    <property type="term" value="F:metal ion binding"/>
    <property type="evidence" value="ECO:0007669"/>
    <property type="project" value="UniProtKB-KW"/>
</dbReference>
<evidence type="ECO:0000256" key="6">
    <source>
        <dbReference type="ARBA" id="ARBA00022801"/>
    </source>
</evidence>
<accession>A0AAW2CN22</accession>
<evidence type="ECO:0000259" key="8">
    <source>
        <dbReference type="Pfam" id="PF13359"/>
    </source>
</evidence>
<evidence type="ECO:0000256" key="7">
    <source>
        <dbReference type="ARBA" id="ARBA00023242"/>
    </source>
</evidence>
<dbReference type="InterPro" id="IPR027806">
    <property type="entry name" value="HARBI1_dom"/>
</dbReference>
<name>A0AAW2CN22_9ROSI</name>
<evidence type="ECO:0000313" key="10">
    <source>
        <dbReference type="Proteomes" id="UP001459277"/>
    </source>
</evidence>
<feature type="domain" description="DDE Tnp4" evidence="8">
    <location>
        <begin position="58"/>
        <end position="148"/>
    </location>
</feature>
<sequence>MIMLVIMENSSYDPMRGCLEEDLKQYNVFQVRVLCMGLMIMELETKHWFCRQDCIGAIDGTHVRASMPPEIQGRFRGRKDGTTQNVLAAISFDLKFTYVLARWEGSAHDSRVLNDAFARLGGFSILEGKYYLGDAGCGNKNGILSPYRSVRYHLKEFSDHPSENEHELLNLCHSSL</sequence>
<dbReference type="GO" id="GO:0005634">
    <property type="term" value="C:nucleus"/>
    <property type="evidence" value="ECO:0007669"/>
    <property type="project" value="UniProtKB-SubCell"/>
</dbReference>
<gene>
    <name evidence="9" type="ORF">SO802_018550</name>
</gene>
<dbReference type="AlphaFoldDB" id="A0AAW2CN22"/>
<evidence type="ECO:0000256" key="4">
    <source>
        <dbReference type="ARBA" id="ARBA00022722"/>
    </source>
</evidence>
<comment type="subcellular location">
    <subcellularLocation>
        <location evidence="2">Nucleus</location>
    </subcellularLocation>
</comment>
<keyword evidence="6" id="KW-0378">Hydrolase</keyword>
<evidence type="ECO:0000256" key="1">
    <source>
        <dbReference type="ARBA" id="ARBA00001968"/>
    </source>
</evidence>
<dbReference type="Pfam" id="PF13359">
    <property type="entry name" value="DDE_Tnp_4"/>
    <property type="match status" value="1"/>
</dbReference>
<comment type="cofactor">
    <cofactor evidence="1">
        <name>a divalent metal cation</name>
        <dbReference type="ChEBI" id="CHEBI:60240"/>
    </cofactor>
</comment>
<organism evidence="9 10">
    <name type="scientific">Lithocarpus litseifolius</name>
    <dbReference type="NCBI Taxonomy" id="425828"/>
    <lineage>
        <taxon>Eukaryota</taxon>
        <taxon>Viridiplantae</taxon>
        <taxon>Streptophyta</taxon>
        <taxon>Embryophyta</taxon>
        <taxon>Tracheophyta</taxon>
        <taxon>Spermatophyta</taxon>
        <taxon>Magnoliopsida</taxon>
        <taxon>eudicotyledons</taxon>
        <taxon>Gunneridae</taxon>
        <taxon>Pentapetalae</taxon>
        <taxon>rosids</taxon>
        <taxon>fabids</taxon>
        <taxon>Fagales</taxon>
        <taxon>Fagaceae</taxon>
        <taxon>Lithocarpus</taxon>
    </lineage>
</organism>
<evidence type="ECO:0000256" key="5">
    <source>
        <dbReference type="ARBA" id="ARBA00022723"/>
    </source>
</evidence>
<dbReference type="PANTHER" id="PTHR22930:SF228">
    <property type="entry name" value="PROTEIN ALP1-LIKE"/>
    <property type="match status" value="1"/>
</dbReference>
<comment type="caution">
    <text evidence="9">The sequence shown here is derived from an EMBL/GenBank/DDBJ whole genome shotgun (WGS) entry which is preliminary data.</text>
</comment>
<dbReference type="PANTHER" id="PTHR22930">
    <property type="match status" value="1"/>
</dbReference>
<keyword evidence="4" id="KW-0540">Nuclease</keyword>
<evidence type="ECO:0000256" key="2">
    <source>
        <dbReference type="ARBA" id="ARBA00004123"/>
    </source>
</evidence>
<comment type="similarity">
    <text evidence="3">Belongs to the HARBI1 family.</text>
</comment>
<reference evidence="9 10" key="1">
    <citation type="submission" date="2024-01" db="EMBL/GenBank/DDBJ databases">
        <title>A telomere-to-telomere, gap-free genome of sweet tea (Lithocarpus litseifolius).</title>
        <authorList>
            <person name="Zhou J."/>
        </authorList>
    </citation>
    <scope>NUCLEOTIDE SEQUENCE [LARGE SCALE GENOMIC DNA]</scope>
    <source>
        <strain evidence="9">Zhou-2022a</strain>
        <tissue evidence="9">Leaf</tissue>
    </source>
</reference>
<keyword evidence="5" id="KW-0479">Metal-binding</keyword>
<keyword evidence="7" id="KW-0539">Nucleus</keyword>
<protein>
    <recommendedName>
        <fullName evidence="8">DDE Tnp4 domain-containing protein</fullName>
    </recommendedName>
</protein>
<dbReference type="InterPro" id="IPR045249">
    <property type="entry name" value="HARBI1-like"/>
</dbReference>
<evidence type="ECO:0000313" key="9">
    <source>
        <dbReference type="EMBL" id="KAK9998947.1"/>
    </source>
</evidence>
<dbReference type="GO" id="GO:0004518">
    <property type="term" value="F:nuclease activity"/>
    <property type="evidence" value="ECO:0007669"/>
    <property type="project" value="UniProtKB-KW"/>
</dbReference>
<keyword evidence="10" id="KW-1185">Reference proteome</keyword>
<proteinExistence type="inferred from homology"/>
<evidence type="ECO:0000256" key="3">
    <source>
        <dbReference type="ARBA" id="ARBA00006958"/>
    </source>
</evidence>